<dbReference type="SMART" id="SM01152">
    <property type="entry name" value="DUF167"/>
    <property type="match status" value="1"/>
</dbReference>
<dbReference type="Gene3D" id="3.30.1200.10">
    <property type="entry name" value="YggU-like"/>
    <property type="match status" value="1"/>
</dbReference>
<comment type="similarity">
    <text evidence="1 2">Belongs to the UPF0235 family.</text>
</comment>
<dbReference type="GO" id="GO:0005737">
    <property type="term" value="C:cytoplasm"/>
    <property type="evidence" value="ECO:0007669"/>
    <property type="project" value="TreeGrafter"/>
</dbReference>
<evidence type="ECO:0000313" key="4">
    <source>
        <dbReference type="Proteomes" id="UP000053577"/>
    </source>
</evidence>
<name>A0A0V8M2Q0_9CHLR</name>
<dbReference type="PANTHER" id="PTHR13420">
    <property type="entry name" value="UPF0235 PROTEIN C15ORF40"/>
    <property type="match status" value="1"/>
</dbReference>
<dbReference type="RefSeq" id="WP_058292506.1">
    <property type="nucleotide sequence ID" value="NZ_JGYD01000018.1"/>
</dbReference>
<dbReference type="NCBIfam" id="TIGR00251">
    <property type="entry name" value="DUF167 family protein"/>
    <property type="match status" value="1"/>
</dbReference>
<dbReference type="SUPFAM" id="SSF69786">
    <property type="entry name" value="YggU-like"/>
    <property type="match status" value="1"/>
</dbReference>
<organism evidence="3 4">
    <name type="scientific">Dehalococcoides mccartyi</name>
    <dbReference type="NCBI Taxonomy" id="61435"/>
    <lineage>
        <taxon>Bacteria</taxon>
        <taxon>Bacillati</taxon>
        <taxon>Chloroflexota</taxon>
        <taxon>Dehalococcoidia</taxon>
        <taxon>Dehalococcoidales</taxon>
        <taxon>Dehalococcoidaceae</taxon>
        <taxon>Dehalococcoides</taxon>
    </lineage>
</organism>
<dbReference type="EMBL" id="JGYD01000018">
    <property type="protein sequence ID" value="KSV18051.1"/>
    <property type="molecule type" value="Genomic_DNA"/>
</dbReference>
<proteinExistence type="inferred from homology"/>
<dbReference type="Proteomes" id="UP000053577">
    <property type="component" value="Unassembled WGS sequence"/>
</dbReference>
<gene>
    <name evidence="3" type="ORF">DA01_05270</name>
</gene>
<sequence length="97" mass="10613">MPAKESLLRVNLKILPSAQRNELTGYENGLLKLKIAAQPEKGKANKALVDYLSELLDTPKSEIEICHGLSGRNKVVAFYSLSQADFEAKISAILRGS</sequence>
<evidence type="ECO:0000256" key="2">
    <source>
        <dbReference type="HAMAP-Rule" id="MF_00634"/>
    </source>
</evidence>
<dbReference type="PANTHER" id="PTHR13420:SF7">
    <property type="entry name" value="UPF0235 PROTEIN C15ORF40"/>
    <property type="match status" value="1"/>
</dbReference>
<protein>
    <recommendedName>
        <fullName evidence="2">UPF0235 protein DA01_05270</fullName>
    </recommendedName>
</protein>
<dbReference type="HAMAP" id="MF_00634">
    <property type="entry name" value="UPF0235"/>
    <property type="match status" value="1"/>
</dbReference>
<dbReference type="InterPro" id="IPR003746">
    <property type="entry name" value="DUF167"/>
</dbReference>
<dbReference type="AlphaFoldDB" id="A0A0V8M2Q0"/>
<dbReference type="Pfam" id="PF02594">
    <property type="entry name" value="DUF167"/>
    <property type="match status" value="1"/>
</dbReference>
<accession>A0A0V8M2Q0</accession>
<reference evidence="3 4" key="1">
    <citation type="journal article" date="2015" name="Sci. Rep.">
        <title>A comparative genomics and reductive dehalogenase gene transcription study of two chloroethene-respiring bacteria, Dehalococcoides mccartyi strains MB and 11a.</title>
        <authorList>
            <person name="Low A."/>
            <person name="Shen Z."/>
            <person name="Cheng D."/>
            <person name="Rogers M.J."/>
            <person name="Lee P.K."/>
            <person name="He J."/>
        </authorList>
    </citation>
    <scope>NUCLEOTIDE SEQUENCE [LARGE SCALE GENOMIC DNA]</scope>
    <source>
        <strain evidence="3 4">MB</strain>
    </source>
</reference>
<dbReference type="InterPro" id="IPR036591">
    <property type="entry name" value="YggU-like_sf"/>
</dbReference>
<comment type="caution">
    <text evidence="3">The sequence shown here is derived from an EMBL/GenBank/DDBJ whole genome shotgun (WGS) entry which is preliminary data.</text>
</comment>
<dbReference type="OrthoDB" id="9800587at2"/>
<evidence type="ECO:0000256" key="1">
    <source>
        <dbReference type="ARBA" id="ARBA00010364"/>
    </source>
</evidence>
<evidence type="ECO:0000313" key="3">
    <source>
        <dbReference type="EMBL" id="KSV18051.1"/>
    </source>
</evidence>